<dbReference type="Proteomes" id="UP001164733">
    <property type="component" value="Chromosome"/>
</dbReference>
<dbReference type="RefSeq" id="WP_216122703.1">
    <property type="nucleotide sequence ID" value="NZ_CP086239.1"/>
</dbReference>
<protein>
    <submittedName>
        <fullName evidence="1">Uncharacterized protein</fullName>
    </submittedName>
</protein>
<proteinExistence type="predicted"/>
<dbReference type="AlphaFoldDB" id="A0AA47EHL8"/>
<name>A0AA47EHL8_9CLOT</name>
<accession>A0AA47EHL8</accession>
<gene>
    <name evidence="1" type="ORF">LL038_23090</name>
</gene>
<evidence type="ECO:0000313" key="1">
    <source>
        <dbReference type="EMBL" id="WAG60373.1"/>
    </source>
</evidence>
<sequence>MNNKITSSVDTDLMMAKATTLATVDELPNGTVVIGNKAFDLVYANDAVNEEEISKTIVAGGAVYVKDYDGNWIENVTGDIIDVSVIPAVLYKNDDKVINFEKANKNQNEVSKEEVENKL</sequence>
<evidence type="ECO:0000313" key="2">
    <source>
        <dbReference type="Proteomes" id="UP001164733"/>
    </source>
</evidence>
<reference evidence="1" key="1">
    <citation type="submission" date="2021-11" db="EMBL/GenBank/DDBJ databases">
        <title>Clostridia strains as spoilage organisms.</title>
        <authorList>
            <person name="Wambui J."/>
            <person name="Stevens M.J.A."/>
            <person name="Stephan R."/>
        </authorList>
    </citation>
    <scope>NUCLEOTIDE SEQUENCE</scope>
    <source>
        <strain evidence="1">CF009</strain>
    </source>
</reference>
<organism evidence="1 2">
    <name type="scientific">Clostridium estertheticum</name>
    <dbReference type="NCBI Taxonomy" id="238834"/>
    <lineage>
        <taxon>Bacteria</taxon>
        <taxon>Bacillati</taxon>
        <taxon>Bacillota</taxon>
        <taxon>Clostridia</taxon>
        <taxon>Eubacteriales</taxon>
        <taxon>Clostridiaceae</taxon>
        <taxon>Clostridium</taxon>
    </lineage>
</organism>
<dbReference type="EMBL" id="CP086239">
    <property type="protein sequence ID" value="WAG60373.1"/>
    <property type="molecule type" value="Genomic_DNA"/>
</dbReference>